<sequence>MELPDHLASLADEQWGVLTRRQLVDGGVSPAMVRWRVGHRWRALLPGVLLMAPGLPSDGQRLVAALLAAGPESWLSGTTAAMRLGLIPPGPVAPVQVMVPFPARSRRIGWVTVRATALTDERLIAQGPLRLACRPRALVDAAAQAPDDDAATAMLIRAVQERLVRVDDVQHWVGVRRRNGTLRLKRALAAAATGAWSVPEAELGALLRRSGRFPRLVANPALTDESGRPLTTPDLWLDDVALAVMVHSRRFHAGALDWDATVDGDEDLRDCGIEVVGITPNAIARHPDRVVARVLAARERAARRPRPPVTAVPRDWATRITGASRASQDEQPTHQLADQLAVGAAGATSDAR</sequence>
<name>A0A839PLT0_9MICO</name>
<reference evidence="2 3" key="1">
    <citation type="submission" date="2020-08" db="EMBL/GenBank/DDBJ databases">
        <title>Genomic Encyclopedia of Type Strains, Phase IV (KMG-V): Genome sequencing to study the core and pangenomes of soil and plant-associated prokaryotes.</title>
        <authorList>
            <person name="Whitman W."/>
        </authorList>
    </citation>
    <scope>NUCLEOTIDE SEQUENCE [LARGE SCALE GENOMIC DNA]</scope>
    <source>
        <strain evidence="2 3">B3ACCR2</strain>
    </source>
</reference>
<evidence type="ECO:0000313" key="3">
    <source>
        <dbReference type="Proteomes" id="UP000590811"/>
    </source>
</evidence>
<evidence type="ECO:0000256" key="1">
    <source>
        <dbReference type="SAM" id="MobiDB-lite"/>
    </source>
</evidence>
<proteinExistence type="predicted"/>
<evidence type="ECO:0008006" key="4">
    <source>
        <dbReference type="Google" id="ProtNLM"/>
    </source>
</evidence>
<evidence type="ECO:0000313" key="2">
    <source>
        <dbReference type="EMBL" id="MBB2985258.1"/>
    </source>
</evidence>
<organism evidence="2 3">
    <name type="scientific">Terracoccus luteus</name>
    <dbReference type="NCBI Taxonomy" id="53356"/>
    <lineage>
        <taxon>Bacteria</taxon>
        <taxon>Bacillati</taxon>
        <taxon>Actinomycetota</taxon>
        <taxon>Actinomycetes</taxon>
        <taxon>Micrococcales</taxon>
        <taxon>Intrasporangiaceae</taxon>
        <taxon>Terracoccus</taxon>
    </lineage>
</organism>
<dbReference type="RefSeq" id="WP_184507536.1">
    <property type="nucleotide sequence ID" value="NZ_JACHVT010000001.1"/>
</dbReference>
<protein>
    <recommendedName>
        <fullName evidence="4">Transcriptional regulator, AbiEi antitoxin, Type IV TA system</fullName>
    </recommendedName>
</protein>
<accession>A0A839PLT0</accession>
<feature type="region of interest" description="Disordered" evidence="1">
    <location>
        <begin position="320"/>
        <end position="352"/>
    </location>
</feature>
<dbReference type="AlphaFoldDB" id="A0A839PLT0"/>
<dbReference type="Proteomes" id="UP000590811">
    <property type="component" value="Unassembled WGS sequence"/>
</dbReference>
<dbReference type="EMBL" id="JACHVT010000001">
    <property type="protein sequence ID" value="MBB2985258.1"/>
    <property type="molecule type" value="Genomic_DNA"/>
</dbReference>
<gene>
    <name evidence="2" type="ORF">FHW14_000398</name>
</gene>
<comment type="caution">
    <text evidence="2">The sequence shown here is derived from an EMBL/GenBank/DDBJ whole genome shotgun (WGS) entry which is preliminary data.</text>
</comment>